<keyword evidence="1" id="KW-0472">Membrane</keyword>
<organism evidence="2 3">
    <name type="scientific">[Ruminococcus] lactaris</name>
    <dbReference type="NCBI Taxonomy" id="46228"/>
    <lineage>
        <taxon>Bacteria</taxon>
        <taxon>Bacillati</taxon>
        <taxon>Bacillota</taxon>
        <taxon>Clostridia</taxon>
        <taxon>Lachnospirales</taxon>
        <taxon>Lachnospiraceae</taxon>
        <taxon>Mediterraneibacter</taxon>
    </lineage>
</organism>
<proteinExistence type="predicted"/>
<sequence length="307" mass="35110">MKNIKLPAGINRAINKVAFKMKKHTPEILVIAGVGGTIVTTVMACKATTKIDEVLAENKEQIAKTKNYVEETGFSDKYTEKDYQKDLTVMYTQRGLKLFKLYAPAIAVGTISITAILAGHNVLKKRNVALAAAYEVVNKNFKDYRGRVIDRFGNELDRELRYNIRKEEVEKTVIDEKTGKERTVKEITEIADIDPSSEYAKFFDESCPGWTKDPEYNLMFLRNQQQYANDLLESRGYLFLNEVYEMLGIQRTRQGQVIGWIYDKNVIDKVDFGIYNIANPANRRFVNGYERSILLDFNVDGDILNAI</sequence>
<name>A0A414P828_9FIRM</name>
<evidence type="ECO:0000256" key="1">
    <source>
        <dbReference type="SAM" id="Phobius"/>
    </source>
</evidence>
<dbReference type="InterPro" id="IPR045933">
    <property type="entry name" value="DUF6353"/>
</dbReference>
<accession>A0A414P828</accession>
<evidence type="ECO:0000313" key="2">
    <source>
        <dbReference type="EMBL" id="RHF62293.1"/>
    </source>
</evidence>
<feature type="transmembrane region" description="Helical" evidence="1">
    <location>
        <begin position="101"/>
        <end position="123"/>
    </location>
</feature>
<dbReference type="Proteomes" id="UP000284902">
    <property type="component" value="Unassembled WGS sequence"/>
</dbReference>
<keyword evidence="1" id="KW-0812">Transmembrane</keyword>
<dbReference type="Pfam" id="PF19880">
    <property type="entry name" value="DUF6353"/>
    <property type="match status" value="1"/>
</dbReference>
<gene>
    <name evidence="2" type="ORF">DW672_03370</name>
</gene>
<dbReference type="RefSeq" id="WP_118212543.1">
    <property type="nucleotide sequence ID" value="NZ_JAQEAQ010000003.1"/>
</dbReference>
<comment type="caution">
    <text evidence="2">The sequence shown here is derived from an EMBL/GenBank/DDBJ whole genome shotgun (WGS) entry which is preliminary data.</text>
</comment>
<dbReference type="AlphaFoldDB" id="A0A414P828"/>
<reference evidence="2 3" key="1">
    <citation type="submission" date="2018-08" db="EMBL/GenBank/DDBJ databases">
        <title>A genome reference for cultivated species of the human gut microbiota.</title>
        <authorList>
            <person name="Zou Y."/>
            <person name="Xue W."/>
            <person name="Luo G."/>
        </authorList>
    </citation>
    <scope>NUCLEOTIDE SEQUENCE [LARGE SCALE GENOMIC DNA]</scope>
    <source>
        <strain evidence="2 3">AM25-1LB</strain>
    </source>
</reference>
<evidence type="ECO:0000313" key="3">
    <source>
        <dbReference type="Proteomes" id="UP000284902"/>
    </source>
</evidence>
<dbReference type="EMBL" id="QRHG01000006">
    <property type="protein sequence ID" value="RHF62293.1"/>
    <property type="molecule type" value="Genomic_DNA"/>
</dbReference>
<protein>
    <submittedName>
        <fullName evidence="2">Uncharacterized protein</fullName>
    </submittedName>
</protein>
<keyword evidence="1" id="KW-1133">Transmembrane helix</keyword>